<accession>A0ABV6ZSZ3</accession>
<dbReference type="SUPFAM" id="SSF88713">
    <property type="entry name" value="Glycoside hydrolase/deacetylase"/>
    <property type="match status" value="1"/>
</dbReference>
<keyword evidence="2" id="KW-1185">Reference proteome</keyword>
<protein>
    <submittedName>
        <fullName evidence="1">Divergent polysaccharide deacetylase family protein</fullName>
    </submittedName>
</protein>
<name>A0ABV6ZSZ3_9PROT</name>
<dbReference type="PANTHER" id="PTHR30105:SF2">
    <property type="entry name" value="DIVERGENT POLYSACCHARIDE DEACETYLASE SUPERFAMILY"/>
    <property type="match status" value="1"/>
</dbReference>
<evidence type="ECO:0000313" key="2">
    <source>
        <dbReference type="Proteomes" id="UP001595379"/>
    </source>
</evidence>
<dbReference type="InterPro" id="IPR011330">
    <property type="entry name" value="Glyco_hydro/deAcase_b/a-brl"/>
</dbReference>
<dbReference type="Proteomes" id="UP001595379">
    <property type="component" value="Unassembled WGS sequence"/>
</dbReference>
<comment type="caution">
    <text evidence="1">The sequence shown here is derived from an EMBL/GenBank/DDBJ whole genome shotgun (WGS) entry which is preliminary data.</text>
</comment>
<dbReference type="EMBL" id="JBHRSV010000001">
    <property type="protein sequence ID" value="MFC2924547.1"/>
    <property type="molecule type" value="Genomic_DNA"/>
</dbReference>
<dbReference type="Gene3D" id="3.20.20.370">
    <property type="entry name" value="Glycoside hydrolase/deacetylase"/>
    <property type="match status" value="1"/>
</dbReference>
<dbReference type="InterPro" id="IPR006837">
    <property type="entry name" value="Divergent_DAC"/>
</dbReference>
<dbReference type="RefSeq" id="WP_343163738.1">
    <property type="nucleotide sequence ID" value="NZ_JBHRSV010000001.1"/>
</dbReference>
<gene>
    <name evidence="1" type="ORF">ACFOOR_00340</name>
</gene>
<dbReference type="PANTHER" id="PTHR30105">
    <property type="entry name" value="UNCHARACTERIZED YIBQ-RELATED"/>
    <property type="match status" value="1"/>
</dbReference>
<organism evidence="1 2">
    <name type="scientific">Hyphobacterium vulgare</name>
    <dbReference type="NCBI Taxonomy" id="1736751"/>
    <lineage>
        <taxon>Bacteria</taxon>
        <taxon>Pseudomonadati</taxon>
        <taxon>Pseudomonadota</taxon>
        <taxon>Alphaproteobacteria</taxon>
        <taxon>Maricaulales</taxon>
        <taxon>Maricaulaceae</taxon>
        <taxon>Hyphobacterium</taxon>
    </lineage>
</organism>
<dbReference type="Pfam" id="PF04748">
    <property type="entry name" value="Polysacc_deac_2"/>
    <property type="match status" value="1"/>
</dbReference>
<dbReference type="CDD" id="cd10936">
    <property type="entry name" value="CE4_DAC2"/>
    <property type="match status" value="1"/>
</dbReference>
<evidence type="ECO:0000313" key="1">
    <source>
        <dbReference type="EMBL" id="MFC2924547.1"/>
    </source>
</evidence>
<reference evidence="2" key="1">
    <citation type="journal article" date="2019" name="Int. J. Syst. Evol. Microbiol.">
        <title>The Global Catalogue of Microorganisms (GCM) 10K type strain sequencing project: providing services to taxonomists for standard genome sequencing and annotation.</title>
        <authorList>
            <consortium name="The Broad Institute Genomics Platform"/>
            <consortium name="The Broad Institute Genome Sequencing Center for Infectious Disease"/>
            <person name="Wu L."/>
            <person name="Ma J."/>
        </authorList>
    </citation>
    <scope>NUCLEOTIDE SEQUENCE [LARGE SCALE GENOMIC DNA]</scope>
    <source>
        <strain evidence="2">KCTC 52487</strain>
    </source>
</reference>
<proteinExistence type="predicted"/>
<sequence length="327" mass="34889">MPRRSINSAMPILAGSIAAMAFAMGAIAHDAGYRRGLSLAVEIAEAERIEAPVFTGLPTRDVFEPTDRETFTRLAEPAVTTATGRGDGPVIILVMDDIGAEEARSMRALDLPADISFAILPNTELAPEFAVAVRGRGREALIHMPMQPQGDGDPGPNALMAGQSEDQVRSVLEWAISRVPGARGFNNHMGSALTLDVAAMDVLFTQAETLGLYFLDSVTAPQSIAAEMAENHGILAASRDIFIDHVNELDAIEAQLRAIEFEAETRGHAIAIGHPRDLTLQALEAWIPQAEADGFRFVTLGDWLAETREPVRLASSGEAPGFPGGSD</sequence>